<dbReference type="Pfam" id="PF09339">
    <property type="entry name" value="HTH_IclR"/>
    <property type="match status" value="1"/>
</dbReference>
<dbReference type="InterPro" id="IPR005471">
    <property type="entry name" value="Tscrpt_reg_IclR_N"/>
</dbReference>
<dbReference type="InterPro" id="IPR054588">
    <property type="entry name" value="Csa3_N"/>
</dbReference>
<dbReference type="InterPro" id="IPR036390">
    <property type="entry name" value="WH_DNA-bd_sf"/>
</dbReference>
<feature type="domain" description="Csa3 N-terminal" evidence="2">
    <location>
        <begin position="4"/>
        <end position="120"/>
    </location>
</feature>
<evidence type="ECO:0000259" key="2">
    <source>
        <dbReference type="Pfam" id="PF22662"/>
    </source>
</evidence>
<dbReference type="NCBIfam" id="TIGR01884">
    <property type="entry name" value="cas_HTH"/>
    <property type="match status" value="1"/>
</dbReference>
<evidence type="ECO:0000313" key="3">
    <source>
        <dbReference type="EMBL" id="RZN60526.1"/>
    </source>
</evidence>
<dbReference type="Proteomes" id="UP000316217">
    <property type="component" value="Unassembled WGS sequence"/>
</dbReference>
<reference evidence="3 4" key="1">
    <citation type="journal article" date="2019" name="Nat. Microbiol.">
        <title>Wide diversity of methane and short-chain alkane metabolisms in uncultured archaea.</title>
        <authorList>
            <person name="Borrel G."/>
            <person name="Adam P.S."/>
            <person name="McKay L.J."/>
            <person name="Chen L.X."/>
            <person name="Sierra-Garcia I.N."/>
            <person name="Sieber C.M."/>
            <person name="Letourneur Q."/>
            <person name="Ghozlane A."/>
            <person name="Andersen G.L."/>
            <person name="Li W.J."/>
            <person name="Hallam S.J."/>
            <person name="Muyzer G."/>
            <person name="de Oliveira V.M."/>
            <person name="Inskeep W.P."/>
            <person name="Banfield J.F."/>
            <person name="Gribaldo S."/>
        </authorList>
    </citation>
    <scope>NUCLEOTIDE SEQUENCE [LARGE SCALE GENOMIC DNA]</scope>
    <source>
        <strain evidence="3">NM4</strain>
    </source>
</reference>
<proteinExistence type="predicted"/>
<accession>A0A520KIR6</accession>
<feature type="domain" description="HTH iclR-type" evidence="1">
    <location>
        <begin position="151"/>
        <end position="192"/>
    </location>
</feature>
<organism evidence="3 4">
    <name type="scientific">Candidatus Methanodesulfokora washburnensis</name>
    <dbReference type="NCBI Taxonomy" id="2478471"/>
    <lineage>
        <taxon>Archaea</taxon>
        <taxon>Thermoproteota</taxon>
        <taxon>Candidatus Korarchaeia</taxon>
        <taxon>Candidatus Korarchaeia incertae sedis</taxon>
        <taxon>Candidatus Methanodesulfokora</taxon>
    </lineage>
</organism>
<dbReference type="Gene3D" id="1.10.10.10">
    <property type="entry name" value="Winged helix-like DNA-binding domain superfamily/Winged helix DNA-binding domain"/>
    <property type="match status" value="1"/>
</dbReference>
<dbReference type="SUPFAM" id="SSF46785">
    <property type="entry name" value="Winged helix' DNA-binding domain"/>
    <property type="match status" value="1"/>
</dbReference>
<dbReference type="InterPro" id="IPR036388">
    <property type="entry name" value="WH-like_DNA-bd_sf"/>
</dbReference>
<dbReference type="AlphaFoldDB" id="A0A520KIR6"/>
<keyword evidence="3" id="KW-0238">DNA-binding</keyword>
<dbReference type="Pfam" id="PF22662">
    <property type="entry name" value="Csa3_N"/>
    <property type="match status" value="1"/>
</dbReference>
<evidence type="ECO:0000259" key="1">
    <source>
        <dbReference type="Pfam" id="PF09339"/>
    </source>
</evidence>
<dbReference type="GO" id="GO:0003677">
    <property type="term" value="F:DNA binding"/>
    <property type="evidence" value="ECO:0007669"/>
    <property type="project" value="UniProtKB-KW"/>
</dbReference>
<sequence length="211" mass="23921">MQTALIFTLGFEEKFCYRAILRHGIKEGDRIILFTGELVEKVEKAYDWIKKLVHSSYGGSVKIDLVQLNPMDPVRSIRRVLDVLDELKEFKIIVNLSGGMRSLVVCVLLACMMRLREDMIIEIEAEDLSGISVLDSSVLRLIKEGAKEEWLDILRCIANGTSDVKSIARKLGKDRSTVRRQLSLLEKGKLVKARKRKPLTVELSPLAELLL</sequence>
<name>A0A520KIR6_9CREN</name>
<dbReference type="GO" id="GO:0006355">
    <property type="term" value="P:regulation of DNA-templated transcription"/>
    <property type="evidence" value="ECO:0007669"/>
    <property type="project" value="InterPro"/>
</dbReference>
<comment type="caution">
    <text evidence="3">The sequence shown here is derived from an EMBL/GenBank/DDBJ whole genome shotgun (WGS) entry which is preliminary data.</text>
</comment>
<protein>
    <submittedName>
        <fullName evidence="3">CRISPR locus-related DNA-binding protein</fullName>
    </submittedName>
</protein>
<dbReference type="Gene3D" id="3.40.50.11700">
    <property type="match status" value="1"/>
</dbReference>
<gene>
    <name evidence="3" type="ORF">EF810_05720</name>
</gene>
<evidence type="ECO:0000313" key="4">
    <source>
        <dbReference type="Proteomes" id="UP000316217"/>
    </source>
</evidence>
<dbReference type="EMBL" id="RXII01000087">
    <property type="protein sequence ID" value="RZN60526.1"/>
    <property type="molecule type" value="Genomic_DNA"/>
</dbReference>
<dbReference type="InterPro" id="IPR010163">
    <property type="entry name" value="Csa3"/>
</dbReference>